<evidence type="ECO:0000256" key="4">
    <source>
        <dbReference type="ARBA" id="ARBA00023163"/>
    </source>
</evidence>
<sequence length="297" mass="33591">MEFRQLQYFVKVARKQHVTQAAEELHVAQSAVSRQIHQLEEELGVQLFVQKGRNLQLTPVGRLFLSRVETILTDLERAVGELHEFLDPELGEIRIGFPHSLGISLLPTVVAEFRKSHPNVRFRLRQGTYASLIKDVVDGKVDLSFISPFPENHDQVSGELLLSEELYAILPPGHMLAEYQMITLDQLKDESFVMFSELYSLRRIVMDACKKAGFTPRIEFEGEETDTIRGLVAAGMGVSLLPEMALTESSPLMPAKVRVSDPQVTRTIGLIRRGGGEKLPLVAEMFRRFLIDFFQSK</sequence>
<keyword evidence="4" id="KW-0804">Transcription</keyword>
<dbReference type="PROSITE" id="PS50931">
    <property type="entry name" value="HTH_LYSR"/>
    <property type="match status" value="1"/>
</dbReference>
<gene>
    <name evidence="6" type="ORF">ACFQWB_15680</name>
</gene>
<dbReference type="SUPFAM" id="SSF53850">
    <property type="entry name" value="Periplasmic binding protein-like II"/>
    <property type="match status" value="1"/>
</dbReference>
<comment type="caution">
    <text evidence="6">The sequence shown here is derived from an EMBL/GenBank/DDBJ whole genome shotgun (WGS) entry which is preliminary data.</text>
</comment>
<dbReference type="PRINTS" id="PR00039">
    <property type="entry name" value="HTHLYSR"/>
</dbReference>
<evidence type="ECO:0000259" key="5">
    <source>
        <dbReference type="PROSITE" id="PS50931"/>
    </source>
</evidence>
<dbReference type="Gene3D" id="3.40.190.290">
    <property type="match status" value="1"/>
</dbReference>
<proteinExistence type="inferred from homology"/>
<evidence type="ECO:0000256" key="2">
    <source>
        <dbReference type="ARBA" id="ARBA00023015"/>
    </source>
</evidence>
<evidence type="ECO:0000313" key="6">
    <source>
        <dbReference type="EMBL" id="MFC7751359.1"/>
    </source>
</evidence>
<dbReference type="RefSeq" id="WP_138788539.1">
    <property type="nucleotide sequence ID" value="NZ_JBHTGQ010000041.1"/>
</dbReference>
<evidence type="ECO:0000256" key="1">
    <source>
        <dbReference type="ARBA" id="ARBA00009437"/>
    </source>
</evidence>
<dbReference type="InterPro" id="IPR036388">
    <property type="entry name" value="WH-like_DNA-bd_sf"/>
</dbReference>
<dbReference type="Gene3D" id="1.10.10.10">
    <property type="entry name" value="Winged helix-like DNA-binding domain superfamily/Winged helix DNA-binding domain"/>
    <property type="match status" value="1"/>
</dbReference>
<dbReference type="PANTHER" id="PTHR30346">
    <property type="entry name" value="TRANSCRIPTIONAL DUAL REGULATOR HCAR-RELATED"/>
    <property type="match status" value="1"/>
</dbReference>
<dbReference type="PANTHER" id="PTHR30346:SF28">
    <property type="entry name" value="HTH-TYPE TRANSCRIPTIONAL REGULATOR CYNR"/>
    <property type="match status" value="1"/>
</dbReference>
<dbReference type="Proteomes" id="UP001596528">
    <property type="component" value="Unassembled WGS sequence"/>
</dbReference>
<dbReference type="SUPFAM" id="SSF46785">
    <property type="entry name" value="Winged helix' DNA-binding domain"/>
    <property type="match status" value="1"/>
</dbReference>
<accession>A0ABW2V8Y1</accession>
<keyword evidence="3" id="KW-0238">DNA-binding</keyword>
<dbReference type="EMBL" id="JBHTGQ010000041">
    <property type="protein sequence ID" value="MFC7751359.1"/>
    <property type="molecule type" value="Genomic_DNA"/>
</dbReference>
<dbReference type="InterPro" id="IPR036390">
    <property type="entry name" value="WH_DNA-bd_sf"/>
</dbReference>
<evidence type="ECO:0000313" key="7">
    <source>
        <dbReference type="Proteomes" id="UP001596528"/>
    </source>
</evidence>
<name>A0ABW2V8Y1_9BACL</name>
<dbReference type="Pfam" id="PF00126">
    <property type="entry name" value="HTH_1"/>
    <property type="match status" value="1"/>
</dbReference>
<protein>
    <submittedName>
        <fullName evidence="6">LysR family transcriptional regulator</fullName>
    </submittedName>
</protein>
<keyword evidence="7" id="KW-1185">Reference proteome</keyword>
<comment type="similarity">
    <text evidence="1">Belongs to the LysR transcriptional regulatory family.</text>
</comment>
<organism evidence="6 7">
    <name type="scientific">Paenibacillus thermoaerophilus</name>
    <dbReference type="NCBI Taxonomy" id="1215385"/>
    <lineage>
        <taxon>Bacteria</taxon>
        <taxon>Bacillati</taxon>
        <taxon>Bacillota</taxon>
        <taxon>Bacilli</taxon>
        <taxon>Bacillales</taxon>
        <taxon>Paenibacillaceae</taxon>
        <taxon>Paenibacillus</taxon>
    </lineage>
</organism>
<dbReference type="Pfam" id="PF03466">
    <property type="entry name" value="LysR_substrate"/>
    <property type="match status" value="1"/>
</dbReference>
<keyword evidence="2" id="KW-0805">Transcription regulation</keyword>
<dbReference type="InterPro" id="IPR000847">
    <property type="entry name" value="LysR_HTH_N"/>
</dbReference>
<evidence type="ECO:0000256" key="3">
    <source>
        <dbReference type="ARBA" id="ARBA00023125"/>
    </source>
</evidence>
<reference evidence="7" key="1">
    <citation type="journal article" date="2019" name="Int. J. Syst. Evol. Microbiol.">
        <title>The Global Catalogue of Microorganisms (GCM) 10K type strain sequencing project: providing services to taxonomists for standard genome sequencing and annotation.</title>
        <authorList>
            <consortium name="The Broad Institute Genomics Platform"/>
            <consortium name="The Broad Institute Genome Sequencing Center for Infectious Disease"/>
            <person name="Wu L."/>
            <person name="Ma J."/>
        </authorList>
    </citation>
    <scope>NUCLEOTIDE SEQUENCE [LARGE SCALE GENOMIC DNA]</scope>
    <source>
        <strain evidence="7">JCM 18657</strain>
    </source>
</reference>
<feature type="domain" description="HTH lysR-type" evidence="5">
    <location>
        <begin position="1"/>
        <end position="58"/>
    </location>
</feature>
<dbReference type="InterPro" id="IPR005119">
    <property type="entry name" value="LysR_subst-bd"/>
</dbReference>
<dbReference type="CDD" id="cd08434">
    <property type="entry name" value="PBP2_GltC_like"/>
    <property type="match status" value="1"/>
</dbReference>